<dbReference type="OrthoDB" id="5369841at2759"/>
<feature type="compositionally biased region" description="Polar residues" evidence="1">
    <location>
        <begin position="600"/>
        <end position="610"/>
    </location>
</feature>
<dbReference type="EMBL" id="ML121626">
    <property type="protein sequence ID" value="RPB18492.1"/>
    <property type="molecule type" value="Genomic_DNA"/>
</dbReference>
<dbReference type="STRING" id="1051890.A0A3N4LAJ1"/>
<dbReference type="InParanoid" id="A0A3N4LAJ1"/>
<protein>
    <recommendedName>
        <fullName evidence="4">Ubiquitin carboxyl-terminal hydrolase 19</fullName>
    </recommendedName>
</protein>
<keyword evidence="3" id="KW-1185">Reference proteome</keyword>
<dbReference type="Proteomes" id="UP000267821">
    <property type="component" value="Unassembled WGS sequence"/>
</dbReference>
<evidence type="ECO:0008006" key="4">
    <source>
        <dbReference type="Google" id="ProtNLM"/>
    </source>
</evidence>
<feature type="compositionally biased region" description="Gly residues" evidence="1">
    <location>
        <begin position="641"/>
        <end position="654"/>
    </location>
</feature>
<dbReference type="Gene3D" id="2.40.70.10">
    <property type="entry name" value="Acid Proteases"/>
    <property type="match status" value="1"/>
</dbReference>
<name>A0A3N4LAJ1_9PEZI</name>
<feature type="region of interest" description="Disordered" evidence="1">
    <location>
        <begin position="526"/>
        <end position="574"/>
    </location>
</feature>
<accession>A0A3N4LAJ1</accession>
<sequence length="654" mass="70630">MEVFYTPEDIWRIQEELKGIKSVQAKHGRQLHNHSERLLQVERRGDESKIQNLWTSYFPSVHAPPTFSQPQAFPPAEPTIGPFNGFDGQQPQNLVTGLVLDEVDVPRRGASRANSVRFDESAIQNHWAPESHSSGEYLPARSNSGIGGPLMERSLSYKSDYKSDGRQSSMRSFDNFSMAGSEHDCTLPSALRPRDIIECNTPSAYDSAPTVIRCWLGMDCSYDSILFAMICTGSSRSWIDSSLVARCGFKDKIWTENGEERISLSLFLGSASVPTESISSHTTLPRLKVEFTVLQSPERPHNQKLVQIVLGSDILSAIKADVLFSKRQLTFQVRDGQKVYVDFELDAHSFDIFDTTPHGAQVHAGNMLHKTDQAHTVNEQPLDIGNGHENGDLVEHESVSRDNHMHTGAEQEITLAPSSMNDQKPTLQTVLPTPRKDSIAPVASPHDDLQGVLHPSSSNADLPSALDTATIRRSVERTKSTGEGIIKGPYAAAASKALSSTSGSTWDTWRKSDAIPTSVASIAAAAGNASNSPKGAGSGGEQIQRRASRSMKILRTSTSKTSATTTPATPNPNQMTFASSMVDENTKTLSPMNGFSLNTATKAARSSSLETPRPTGHTKSRSSTNVVGGATAFKWMSGPRPGNGGGSGGGSGAE</sequence>
<dbReference type="AlphaFoldDB" id="A0A3N4LAJ1"/>
<evidence type="ECO:0000313" key="3">
    <source>
        <dbReference type="Proteomes" id="UP000267821"/>
    </source>
</evidence>
<evidence type="ECO:0000313" key="2">
    <source>
        <dbReference type="EMBL" id="RPB18492.1"/>
    </source>
</evidence>
<evidence type="ECO:0000256" key="1">
    <source>
        <dbReference type="SAM" id="MobiDB-lite"/>
    </source>
</evidence>
<feature type="compositionally biased region" description="Low complexity" evidence="1">
    <location>
        <begin position="556"/>
        <end position="573"/>
    </location>
</feature>
<organism evidence="2 3">
    <name type="scientific">Terfezia boudieri ATCC MYA-4762</name>
    <dbReference type="NCBI Taxonomy" id="1051890"/>
    <lineage>
        <taxon>Eukaryota</taxon>
        <taxon>Fungi</taxon>
        <taxon>Dikarya</taxon>
        <taxon>Ascomycota</taxon>
        <taxon>Pezizomycotina</taxon>
        <taxon>Pezizomycetes</taxon>
        <taxon>Pezizales</taxon>
        <taxon>Pezizaceae</taxon>
        <taxon>Terfezia</taxon>
    </lineage>
</organism>
<dbReference type="InterPro" id="IPR021109">
    <property type="entry name" value="Peptidase_aspartic_dom_sf"/>
</dbReference>
<gene>
    <name evidence="2" type="ORF">L211DRAFT_871795</name>
</gene>
<feature type="region of interest" description="Disordered" evidence="1">
    <location>
        <begin position="600"/>
        <end position="654"/>
    </location>
</feature>
<proteinExistence type="predicted"/>
<reference evidence="2 3" key="1">
    <citation type="journal article" date="2018" name="Nat. Ecol. Evol.">
        <title>Pezizomycetes genomes reveal the molecular basis of ectomycorrhizal truffle lifestyle.</title>
        <authorList>
            <person name="Murat C."/>
            <person name="Payen T."/>
            <person name="Noel B."/>
            <person name="Kuo A."/>
            <person name="Morin E."/>
            <person name="Chen J."/>
            <person name="Kohler A."/>
            <person name="Krizsan K."/>
            <person name="Balestrini R."/>
            <person name="Da Silva C."/>
            <person name="Montanini B."/>
            <person name="Hainaut M."/>
            <person name="Levati E."/>
            <person name="Barry K.W."/>
            <person name="Belfiori B."/>
            <person name="Cichocki N."/>
            <person name="Clum A."/>
            <person name="Dockter R.B."/>
            <person name="Fauchery L."/>
            <person name="Guy J."/>
            <person name="Iotti M."/>
            <person name="Le Tacon F."/>
            <person name="Lindquist E.A."/>
            <person name="Lipzen A."/>
            <person name="Malagnac F."/>
            <person name="Mello A."/>
            <person name="Molinier V."/>
            <person name="Miyauchi S."/>
            <person name="Poulain J."/>
            <person name="Riccioni C."/>
            <person name="Rubini A."/>
            <person name="Sitrit Y."/>
            <person name="Splivallo R."/>
            <person name="Traeger S."/>
            <person name="Wang M."/>
            <person name="Zifcakova L."/>
            <person name="Wipf D."/>
            <person name="Zambonelli A."/>
            <person name="Paolocci F."/>
            <person name="Nowrousian M."/>
            <person name="Ottonello S."/>
            <person name="Baldrian P."/>
            <person name="Spatafora J.W."/>
            <person name="Henrissat B."/>
            <person name="Nagy L.G."/>
            <person name="Aury J.M."/>
            <person name="Wincker P."/>
            <person name="Grigoriev I.V."/>
            <person name="Bonfante P."/>
            <person name="Martin F.M."/>
        </authorList>
    </citation>
    <scope>NUCLEOTIDE SEQUENCE [LARGE SCALE GENOMIC DNA]</scope>
    <source>
        <strain evidence="2 3">ATCC MYA-4762</strain>
    </source>
</reference>
<feature type="compositionally biased region" description="Low complexity" evidence="1">
    <location>
        <begin position="526"/>
        <end position="535"/>
    </location>
</feature>